<comment type="function">
    <text evidence="8">Required for the formation of a threonylcarbamoyl group on adenosine at position 37 (t(6)A37) in tRNAs that read codons beginning with adenine. Is involved in the transfer of the threonylcarbamoyl moiety of threonylcarbamoyl-AMP (TC-AMP) to the N6 group of A37, together with TsaE and TsaB. TsaD likely plays a direct catalytic role in this reaction.</text>
</comment>
<dbReference type="GO" id="GO:0061711">
    <property type="term" value="F:tRNA N(6)-L-threonylcarbamoyladenine synthase activity"/>
    <property type="evidence" value="ECO:0007669"/>
    <property type="project" value="UniProtKB-EC"/>
</dbReference>
<dbReference type="FunFam" id="3.30.420.40:FF:000040">
    <property type="entry name" value="tRNA N6-adenosine threonylcarbamoyltransferase"/>
    <property type="match status" value="1"/>
</dbReference>
<dbReference type="EMBL" id="LK028559">
    <property type="protein sequence ID" value="CDR30112.1"/>
    <property type="molecule type" value="Genomic_DNA"/>
</dbReference>
<dbReference type="SUPFAM" id="SSF53067">
    <property type="entry name" value="Actin-like ATPase domain"/>
    <property type="match status" value="2"/>
</dbReference>
<evidence type="ECO:0000256" key="1">
    <source>
        <dbReference type="ARBA" id="ARBA00022490"/>
    </source>
</evidence>
<dbReference type="GO" id="GO:0002949">
    <property type="term" value="P:tRNA threonylcarbamoyladenosine modification"/>
    <property type="evidence" value="ECO:0007669"/>
    <property type="project" value="UniProtKB-UniRule"/>
</dbReference>
<dbReference type="InterPro" id="IPR017861">
    <property type="entry name" value="KAE1/TsaD"/>
</dbReference>
<dbReference type="OrthoDB" id="9806197at2"/>
<feature type="binding site" evidence="8">
    <location>
        <position position="272"/>
    </location>
    <ligand>
        <name>substrate</name>
    </ligand>
</feature>
<evidence type="ECO:0000256" key="5">
    <source>
        <dbReference type="ARBA" id="ARBA00023004"/>
    </source>
</evidence>
<dbReference type="PANTHER" id="PTHR11735:SF6">
    <property type="entry name" value="TRNA N6-ADENOSINE THREONYLCARBAMOYLTRANSFERASE, MITOCHONDRIAL"/>
    <property type="match status" value="1"/>
</dbReference>
<comment type="cofactor">
    <cofactor evidence="8">
        <name>Fe(2+)</name>
        <dbReference type="ChEBI" id="CHEBI:29033"/>
    </cofactor>
    <text evidence="8">Binds 1 Fe(2+) ion per subunit.</text>
</comment>
<dbReference type="FunFam" id="3.30.420.40:FF:000012">
    <property type="entry name" value="tRNA N6-adenosine threonylcarbamoyltransferase"/>
    <property type="match status" value="1"/>
</dbReference>
<feature type="binding site" evidence="8">
    <location>
        <position position="115"/>
    </location>
    <ligand>
        <name>Fe cation</name>
        <dbReference type="ChEBI" id="CHEBI:24875"/>
    </ligand>
</feature>
<evidence type="ECO:0000256" key="2">
    <source>
        <dbReference type="ARBA" id="ARBA00022679"/>
    </source>
</evidence>
<dbReference type="PATRIC" id="fig|35623.3.peg.39"/>
<evidence type="ECO:0000256" key="4">
    <source>
        <dbReference type="ARBA" id="ARBA00022723"/>
    </source>
</evidence>
<dbReference type="HAMAP" id="MF_01445">
    <property type="entry name" value="TsaD"/>
    <property type="match status" value="1"/>
</dbReference>
<dbReference type="InParanoid" id="A0A061AGM2"/>
<evidence type="ECO:0000256" key="3">
    <source>
        <dbReference type="ARBA" id="ARBA00022694"/>
    </source>
</evidence>
<evidence type="ECO:0000256" key="6">
    <source>
        <dbReference type="ARBA" id="ARBA00023315"/>
    </source>
</evidence>
<dbReference type="RefSeq" id="WP_045748715.1">
    <property type="nucleotide sequence ID" value="NZ_FUZK01000002.1"/>
</dbReference>
<keyword evidence="6 8" id="KW-0012">Acyltransferase</keyword>
<gene>
    <name evidence="8 10" type="primary">tsaD</name>
    <name evidence="10" type="ORF">Aocu_00390</name>
</gene>
<evidence type="ECO:0000259" key="9">
    <source>
        <dbReference type="Pfam" id="PF00814"/>
    </source>
</evidence>
<protein>
    <recommendedName>
        <fullName evidence="8">tRNA N6-adenosine threonylcarbamoyltransferase</fullName>
        <ecNumber evidence="8">2.3.1.234</ecNumber>
    </recommendedName>
    <alternativeName>
        <fullName evidence="8">N6-L-threonylcarbamoyladenine synthase</fullName>
        <shortName evidence="8">t(6)A synthase</shortName>
    </alternativeName>
    <alternativeName>
        <fullName evidence="8">t(6)A37 threonylcarbamoyladenosine biosynthesis protein TsaD</fullName>
    </alternativeName>
    <alternativeName>
        <fullName evidence="8">tRNA threonylcarbamoyladenosine biosynthesis protein TsaD</fullName>
    </alternativeName>
</protein>
<keyword evidence="3 8" id="KW-0819">tRNA processing</keyword>
<comment type="similarity">
    <text evidence="8">Belongs to the KAE1 / TsaD family.</text>
</comment>
<feature type="binding site" evidence="8">
    <location>
        <position position="183"/>
    </location>
    <ligand>
        <name>substrate</name>
    </ligand>
</feature>
<dbReference type="PANTHER" id="PTHR11735">
    <property type="entry name" value="TRNA N6-ADENOSINE THREONYLCARBAMOYLTRANSFERASE"/>
    <property type="match status" value="1"/>
</dbReference>
<evidence type="ECO:0000313" key="10">
    <source>
        <dbReference type="EMBL" id="CDR30112.1"/>
    </source>
</evidence>
<dbReference type="KEGG" id="aoc:Aocu_00390"/>
<dbReference type="InterPro" id="IPR043129">
    <property type="entry name" value="ATPase_NBD"/>
</dbReference>
<dbReference type="Proteomes" id="UP000032434">
    <property type="component" value="Chromosome 1"/>
</dbReference>
<comment type="subcellular location">
    <subcellularLocation>
        <location evidence="8">Cytoplasm</location>
    </subcellularLocation>
</comment>
<dbReference type="Pfam" id="PF00814">
    <property type="entry name" value="TsaD"/>
    <property type="match status" value="1"/>
</dbReference>
<feature type="binding site" evidence="8">
    <location>
        <begin position="133"/>
        <end position="137"/>
    </location>
    <ligand>
        <name>substrate</name>
    </ligand>
</feature>
<comment type="catalytic activity">
    <reaction evidence="7 8">
        <text>L-threonylcarbamoyladenylate + adenosine(37) in tRNA = N(6)-L-threonylcarbamoyladenosine(37) in tRNA + AMP + H(+)</text>
        <dbReference type="Rhea" id="RHEA:37059"/>
        <dbReference type="Rhea" id="RHEA-COMP:10162"/>
        <dbReference type="Rhea" id="RHEA-COMP:10163"/>
        <dbReference type="ChEBI" id="CHEBI:15378"/>
        <dbReference type="ChEBI" id="CHEBI:73682"/>
        <dbReference type="ChEBI" id="CHEBI:74411"/>
        <dbReference type="ChEBI" id="CHEBI:74418"/>
        <dbReference type="ChEBI" id="CHEBI:456215"/>
        <dbReference type="EC" id="2.3.1.234"/>
    </reaction>
</comment>
<evidence type="ECO:0000313" key="11">
    <source>
        <dbReference type="Proteomes" id="UP000032434"/>
    </source>
</evidence>
<dbReference type="Gene3D" id="3.30.420.40">
    <property type="match status" value="2"/>
</dbReference>
<keyword evidence="5 8" id="KW-0408">Iron</keyword>
<evidence type="ECO:0000256" key="8">
    <source>
        <dbReference type="HAMAP-Rule" id="MF_01445"/>
    </source>
</evidence>
<feature type="binding site" evidence="8">
    <location>
        <position position="166"/>
    </location>
    <ligand>
        <name>substrate</name>
    </ligand>
</feature>
<feature type="binding site" evidence="8">
    <location>
        <position position="298"/>
    </location>
    <ligand>
        <name>Fe cation</name>
        <dbReference type="ChEBI" id="CHEBI:24875"/>
    </ligand>
</feature>
<dbReference type="HOGENOM" id="CLU_023208_0_1_14"/>
<sequence>MIILSVETSCDETSVAITRDGKDVLSNAVLSQIKIHERFGGVVPEVASRAHIESILYMFDEAIQQANIQVSDIDLVAVTKGPGLIGSLLVGINAATSFAYANKIPIIGVNHLLGHIYAAQIEGDMKFPLLTLLVSGGHTELLLVKDHLEIELLGTTLDDAVGEAYDKVARILGLPYPGGPLVDKLAHTGKAIYNLPKPFLKNEPYNFSFSGLKSAVLNLVHNMKQKEVPFLVEDVCASFQEVVTEVLVEKTKNAANLLGVKQIIVAGGVAANKGLRFKMFERLPDFEILIPHIRYCTDQAAMIGIAAYYQYQKDKGTGDYFIKGDSSLNFYRS</sequence>
<accession>A0A061AGM2</accession>
<proteinExistence type="inferred from homology"/>
<organism evidence="10 11">
    <name type="scientific">Acholeplasma oculi</name>
    <dbReference type="NCBI Taxonomy" id="35623"/>
    <lineage>
        <taxon>Bacteria</taxon>
        <taxon>Bacillati</taxon>
        <taxon>Mycoplasmatota</taxon>
        <taxon>Mollicutes</taxon>
        <taxon>Acholeplasmatales</taxon>
        <taxon>Acholeplasmataceae</taxon>
        <taxon>Acholeplasma</taxon>
    </lineage>
</organism>
<dbReference type="NCBIfam" id="TIGR03723">
    <property type="entry name" value="T6A_TsaD_YgjD"/>
    <property type="match status" value="1"/>
</dbReference>
<reference evidence="11" key="1">
    <citation type="submission" date="2014-05" db="EMBL/GenBank/DDBJ databases">
        <authorList>
            <person name="Kube M."/>
        </authorList>
    </citation>
    <scope>NUCLEOTIDE SEQUENCE [LARGE SCALE GENOMIC DNA]</scope>
</reference>
<dbReference type="STRING" id="35623.Aocu_00390"/>
<evidence type="ECO:0000256" key="7">
    <source>
        <dbReference type="ARBA" id="ARBA00048117"/>
    </source>
</evidence>
<feature type="domain" description="Gcp-like" evidence="9">
    <location>
        <begin position="24"/>
        <end position="304"/>
    </location>
</feature>
<keyword evidence="11" id="KW-1185">Reference proteome</keyword>
<dbReference type="GO" id="GO:0005506">
    <property type="term" value="F:iron ion binding"/>
    <property type="evidence" value="ECO:0007669"/>
    <property type="project" value="UniProtKB-UniRule"/>
</dbReference>
<keyword evidence="1 8" id="KW-0963">Cytoplasm</keyword>
<feature type="binding site" evidence="8">
    <location>
        <position position="179"/>
    </location>
    <ligand>
        <name>substrate</name>
    </ligand>
</feature>
<dbReference type="InterPro" id="IPR022450">
    <property type="entry name" value="TsaD"/>
</dbReference>
<dbReference type="PRINTS" id="PR00789">
    <property type="entry name" value="OSIALOPTASE"/>
</dbReference>
<dbReference type="FunCoup" id="A0A061AGM2">
    <property type="interactions" value="352"/>
</dbReference>
<feature type="binding site" evidence="8">
    <location>
        <position position="111"/>
    </location>
    <ligand>
        <name>Fe cation</name>
        <dbReference type="ChEBI" id="CHEBI:24875"/>
    </ligand>
</feature>
<dbReference type="CDD" id="cd24133">
    <property type="entry name" value="ASKHA_NBD_TsaD_bac"/>
    <property type="match status" value="1"/>
</dbReference>
<dbReference type="AlphaFoldDB" id="A0A061AGM2"/>
<dbReference type="EC" id="2.3.1.234" evidence="8"/>
<dbReference type="NCBIfam" id="TIGR00329">
    <property type="entry name" value="gcp_kae1"/>
    <property type="match status" value="1"/>
</dbReference>
<dbReference type="InterPro" id="IPR000905">
    <property type="entry name" value="Gcp-like_dom"/>
</dbReference>
<dbReference type="GO" id="GO:0005737">
    <property type="term" value="C:cytoplasm"/>
    <property type="evidence" value="ECO:0007669"/>
    <property type="project" value="UniProtKB-SubCell"/>
</dbReference>
<keyword evidence="2 8" id="KW-0808">Transferase</keyword>
<keyword evidence="4 8" id="KW-0479">Metal-binding</keyword>
<name>A0A061AGM2_9MOLU</name>